<proteinExistence type="predicted"/>
<comment type="caution">
    <text evidence="2">The sequence shown here is derived from an EMBL/GenBank/DDBJ whole genome shotgun (WGS) entry which is preliminary data.</text>
</comment>
<feature type="compositionally biased region" description="Basic and acidic residues" evidence="1">
    <location>
        <begin position="109"/>
        <end position="125"/>
    </location>
</feature>
<feature type="region of interest" description="Disordered" evidence="1">
    <location>
        <begin position="1"/>
        <end position="61"/>
    </location>
</feature>
<protein>
    <submittedName>
        <fullName evidence="2">Uncharacterized protein</fullName>
    </submittedName>
</protein>
<dbReference type="AlphaFoldDB" id="A0A8S9HIH8"/>
<evidence type="ECO:0000256" key="1">
    <source>
        <dbReference type="SAM" id="MobiDB-lite"/>
    </source>
</evidence>
<feature type="region of interest" description="Disordered" evidence="1">
    <location>
        <begin position="109"/>
        <end position="148"/>
    </location>
</feature>
<feature type="compositionally biased region" description="Polar residues" evidence="1">
    <location>
        <begin position="129"/>
        <end position="142"/>
    </location>
</feature>
<gene>
    <name evidence="2" type="ORF">F2Q68_00016424</name>
</gene>
<name>A0A8S9HIH8_BRACR</name>
<organism evidence="2 3">
    <name type="scientific">Brassica cretica</name>
    <name type="common">Mustard</name>
    <dbReference type="NCBI Taxonomy" id="69181"/>
    <lineage>
        <taxon>Eukaryota</taxon>
        <taxon>Viridiplantae</taxon>
        <taxon>Streptophyta</taxon>
        <taxon>Embryophyta</taxon>
        <taxon>Tracheophyta</taxon>
        <taxon>Spermatophyta</taxon>
        <taxon>Magnoliopsida</taxon>
        <taxon>eudicotyledons</taxon>
        <taxon>Gunneridae</taxon>
        <taxon>Pentapetalae</taxon>
        <taxon>rosids</taxon>
        <taxon>malvids</taxon>
        <taxon>Brassicales</taxon>
        <taxon>Brassicaceae</taxon>
        <taxon>Brassiceae</taxon>
        <taxon>Brassica</taxon>
    </lineage>
</organism>
<accession>A0A8S9HIH8</accession>
<evidence type="ECO:0000313" key="2">
    <source>
        <dbReference type="EMBL" id="KAF2556122.1"/>
    </source>
</evidence>
<reference evidence="2" key="1">
    <citation type="submission" date="2019-12" db="EMBL/GenBank/DDBJ databases">
        <title>Genome sequencing and annotation of Brassica cretica.</title>
        <authorList>
            <person name="Studholme D.J."/>
            <person name="Sarris P.F."/>
        </authorList>
    </citation>
    <scope>NUCLEOTIDE SEQUENCE</scope>
    <source>
        <strain evidence="2">PFS-001/15</strain>
        <tissue evidence="2">Leaf</tissue>
    </source>
</reference>
<evidence type="ECO:0000313" key="3">
    <source>
        <dbReference type="Proteomes" id="UP000712281"/>
    </source>
</evidence>
<feature type="compositionally biased region" description="Basic and acidic residues" evidence="1">
    <location>
        <begin position="1"/>
        <end position="14"/>
    </location>
</feature>
<sequence length="161" mass="17453">MTNSEKLERRRGLERGGGGSENDEEEVGLSSGKREEDVHAWTAGEPRSTVDEETMAGAGSSSSMESYFVNFLLCFQEASLEEIEGDGSVHLLTKSFAFIDEDDLMEKLKHEADDGVDNEDNKSDDDSNTTEMKTTRSNSDGEISSLVAEGGSMGIIGWGGR</sequence>
<dbReference type="Proteomes" id="UP000712281">
    <property type="component" value="Unassembled WGS sequence"/>
</dbReference>
<dbReference type="EMBL" id="QGKW02001940">
    <property type="protein sequence ID" value="KAF2556122.1"/>
    <property type="molecule type" value="Genomic_DNA"/>
</dbReference>